<evidence type="ECO:0000313" key="2">
    <source>
        <dbReference type="Proteomes" id="UP000318578"/>
    </source>
</evidence>
<gene>
    <name evidence="1" type="ORF">FNH06_14275</name>
</gene>
<evidence type="ECO:0000313" key="1">
    <source>
        <dbReference type="EMBL" id="TVT22132.1"/>
    </source>
</evidence>
<dbReference type="Proteomes" id="UP000318578">
    <property type="component" value="Unassembled WGS sequence"/>
</dbReference>
<protein>
    <submittedName>
        <fullName evidence="1">Uncharacterized protein</fullName>
    </submittedName>
</protein>
<dbReference type="OrthoDB" id="3634370at2"/>
<comment type="caution">
    <text evidence="1">The sequence shown here is derived from an EMBL/GenBank/DDBJ whole genome shotgun (WGS) entry which is preliminary data.</text>
</comment>
<dbReference type="EMBL" id="VJZA01000020">
    <property type="protein sequence ID" value="TVT22132.1"/>
    <property type="molecule type" value="Genomic_DNA"/>
</dbReference>
<accession>A0A558ACY6</accession>
<name>A0A558ACY6_9PSEU</name>
<proteinExistence type="predicted"/>
<reference evidence="1 2" key="1">
    <citation type="submission" date="2019-07" db="EMBL/GenBank/DDBJ databases">
        <title>New species of Amycolatopsis and Streptomyces.</title>
        <authorList>
            <person name="Duangmal K."/>
            <person name="Teo W.F.A."/>
            <person name="Lipun K."/>
        </authorList>
    </citation>
    <scope>NUCLEOTIDE SEQUENCE [LARGE SCALE GENOMIC DNA]</scope>
    <source>
        <strain evidence="1 2">JCM 30562</strain>
    </source>
</reference>
<keyword evidence="2" id="KW-1185">Reference proteome</keyword>
<organism evidence="1 2">
    <name type="scientific">Amycolatopsis acidiphila</name>
    <dbReference type="NCBI Taxonomy" id="715473"/>
    <lineage>
        <taxon>Bacteria</taxon>
        <taxon>Bacillati</taxon>
        <taxon>Actinomycetota</taxon>
        <taxon>Actinomycetes</taxon>
        <taxon>Pseudonocardiales</taxon>
        <taxon>Pseudonocardiaceae</taxon>
        <taxon>Amycolatopsis</taxon>
    </lineage>
</organism>
<dbReference type="AlphaFoldDB" id="A0A558ACY6"/>
<dbReference type="RefSeq" id="WP_144638438.1">
    <property type="nucleotide sequence ID" value="NZ_BNAX01000002.1"/>
</dbReference>
<sequence length="137" mass="15370">MNGRTELERLLGALWGHWGDHRLPEPWSVTCELYRSEVQVHVRPGSPVARLADMLAWAYSFDETTARWRHTDTRSLHITVHGRSLAGVCFRIYGGIDFADAGGLVPLAPGDSEVASVEDLHILRDLLRQHHAGEVRP</sequence>